<sequence length="139" mass="15012">MDTSFAPVNGFGFTDGVLPSACPSRIVLNHVTSTWGVLVLVALSQRDHRWGELRRTVQGISEKMLAQTLRTLEKDGFVLRTAQPTIPPRVDYSLTERGRDLTEHLLPLMGWIAANADDILTPDSAATGGTATDSAALVP</sequence>
<feature type="domain" description="HTH hxlR-type" evidence="4">
    <location>
        <begin position="22"/>
        <end position="120"/>
    </location>
</feature>
<proteinExistence type="predicted"/>
<dbReference type="RefSeq" id="WP_271175208.1">
    <property type="nucleotide sequence ID" value="NZ_BAAAJO010000001.1"/>
</dbReference>
<evidence type="ECO:0000313" key="6">
    <source>
        <dbReference type="Proteomes" id="UP001142372"/>
    </source>
</evidence>
<accession>A0A9W6H5V4</accession>
<evidence type="ECO:0000313" key="5">
    <source>
        <dbReference type="EMBL" id="GLJ74495.1"/>
    </source>
</evidence>
<protein>
    <recommendedName>
        <fullName evidence="4">HTH hxlR-type domain-containing protein</fullName>
    </recommendedName>
</protein>
<comment type="caution">
    <text evidence="5">The sequence shown here is derived from an EMBL/GenBank/DDBJ whole genome shotgun (WGS) entry which is preliminary data.</text>
</comment>
<reference evidence="5" key="1">
    <citation type="journal article" date="2014" name="Int. J. Syst. Evol. Microbiol.">
        <title>Complete genome sequence of Corynebacterium casei LMG S-19264T (=DSM 44701T), isolated from a smear-ripened cheese.</title>
        <authorList>
            <consortium name="US DOE Joint Genome Institute (JGI-PGF)"/>
            <person name="Walter F."/>
            <person name="Albersmeier A."/>
            <person name="Kalinowski J."/>
            <person name="Ruckert C."/>
        </authorList>
    </citation>
    <scope>NUCLEOTIDE SEQUENCE</scope>
    <source>
        <strain evidence="5">VKM Ac-1401</strain>
    </source>
</reference>
<dbReference type="Gene3D" id="1.10.10.10">
    <property type="entry name" value="Winged helix-like DNA-binding domain superfamily/Winged helix DNA-binding domain"/>
    <property type="match status" value="1"/>
</dbReference>
<evidence type="ECO:0000256" key="1">
    <source>
        <dbReference type="ARBA" id="ARBA00023015"/>
    </source>
</evidence>
<evidence type="ECO:0000256" key="2">
    <source>
        <dbReference type="ARBA" id="ARBA00023125"/>
    </source>
</evidence>
<reference evidence="5" key="2">
    <citation type="submission" date="2023-01" db="EMBL/GenBank/DDBJ databases">
        <authorList>
            <person name="Sun Q."/>
            <person name="Evtushenko L."/>
        </authorList>
    </citation>
    <scope>NUCLEOTIDE SEQUENCE</scope>
    <source>
        <strain evidence="5">VKM Ac-1401</strain>
    </source>
</reference>
<dbReference type="InterPro" id="IPR002577">
    <property type="entry name" value="HTH_HxlR"/>
</dbReference>
<dbReference type="EMBL" id="BSEN01000001">
    <property type="protein sequence ID" value="GLJ74495.1"/>
    <property type="molecule type" value="Genomic_DNA"/>
</dbReference>
<keyword evidence="3" id="KW-0804">Transcription</keyword>
<dbReference type="InterPro" id="IPR036388">
    <property type="entry name" value="WH-like_DNA-bd_sf"/>
</dbReference>
<dbReference type="AlphaFoldDB" id="A0A9W6H5V4"/>
<evidence type="ECO:0000259" key="4">
    <source>
        <dbReference type="PROSITE" id="PS51118"/>
    </source>
</evidence>
<dbReference type="Pfam" id="PF01638">
    <property type="entry name" value="HxlR"/>
    <property type="match status" value="1"/>
</dbReference>
<keyword evidence="2" id="KW-0238">DNA-binding</keyword>
<organism evidence="5 6">
    <name type="scientific">Leifsonia poae</name>
    <dbReference type="NCBI Taxonomy" id="110933"/>
    <lineage>
        <taxon>Bacteria</taxon>
        <taxon>Bacillati</taxon>
        <taxon>Actinomycetota</taxon>
        <taxon>Actinomycetes</taxon>
        <taxon>Micrococcales</taxon>
        <taxon>Microbacteriaceae</taxon>
        <taxon>Leifsonia</taxon>
    </lineage>
</organism>
<dbReference type="GO" id="GO:0003677">
    <property type="term" value="F:DNA binding"/>
    <property type="evidence" value="ECO:0007669"/>
    <property type="project" value="UniProtKB-KW"/>
</dbReference>
<gene>
    <name evidence="5" type="ORF">GCM10017584_00680</name>
</gene>
<dbReference type="PANTHER" id="PTHR33204">
    <property type="entry name" value="TRANSCRIPTIONAL REGULATOR, MARR FAMILY"/>
    <property type="match status" value="1"/>
</dbReference>
<dbReference type="InterPro" id="IPR036390">
    <property type="entry name" value="WH_DNA-bd_sf"/>
</dbReference>
<keyword evidence="6" id="KW-1185">Reference proteome</keyword>
<dbReference type="Proteomes" id="UP001142372">
    <property type="component" value="Unassembled WGS sequence"/>
</dbReference>
<dbReference type="SUPFAM" id="SSF46785">
    <property type="entry name" value="Winged helix' DNA-binding domain"/>
    <property type="match status" value="1"/>
</dbReference>
<keyword evidence="1" id="KW-0805">Transcription regulation</keyword>
<dbReference type="PANTHER" id="PTHR33204:SF37">
    <property type="entry name" value="HTH-TYPE TRANSCRIPTIONAL REGULATOR YODB"/>
    <property type="match status" value="1"/>
</dbReference>
<name>A0A9W6H5V4_9MICO</name>
<dbReference type="PROSITE" id="PS51118">
    <property type="entry name" value="HTH_HXLR"/>
    <property type="match status" value="1"/>
</dbReference>
<evidence type="ECO:0000256" key="3">
    <source>
        <dbReference type="ARBA" id="ARBA00023163"/>
    </source>
</evidence>